<dbReference type="EMBL" id="CP000271">
    <property type="protein sequence ID" value="ABE34001.1"/>
    <property type="molecule type" value="Genomic_DNA"/>
</dbReference>
<keyword evidence="2" id="KW-1185">Reference proteome</keyword>
<sequence length="184" mass="19761">MITLERLYIAARRGEPARNVALLSHMSNHAAARPSMDSRDGDAQRAVAGPNPACIAAASTRSGDRSAGVGIDYRARPTAALGQAPRAQALAQHWQGHSRLGLPKLQRARETARAGGCYRALLDEGGILDRVPGVEKHCAVPQCVAALRWSLWIALACEHGEVFFATIFRKLCLPYDSGFCIFAG</sequence>
<gene>
    <name evidence="1" type="ORF">Bxe_B1984</name>
</gene>
<protein>
    <submittedName>
        <fullName evidence="1">Uncharacterized protein</fullName>
    </submittedName>
</protein>
<dbReference type="eggNOG" id="COG2909">
    <property type="taxonomic scope" value="Bacteria"/>
</dbReference>
<dbReference type="AlphaFoldDB" id="Q13PI8"/>
<organism evidence="1 2">
    <name type="scientific">Paraburkholderia xenovorans (strain LB400)</name>
    <dbReference type="NCBI Taxonomy" id="266265"/>
    <lineage>
        <taxon>Bacteria</taxon>
        <taxon>Pseudomonadati</taxon>
        <taxon>Pseudomonadota</taxon>
        <taxon>Betaproteobacteria</taxon>
        <taxon>Burkholderiales</taxon>
        <taxon>Burkholderiaceae</taxon>
        <taxon>Paraburkholderia</taxon>
    </lineage>
</organism>
<evidence type="ECO:0000313" key="2">
    <source>
        <dbReference type="Proteomes" id="UP000001817"/>
    </source>
</evidence>
<evidence type="ECO:0000313" key="1">
    <source>
        <dbReference type="EMBL" id="ABE34001.1"/>
    </source>
</evidence>
<proteinExistence type="predicted"/>
<dbReference type="Proteomes" id="UP000001817">
    <property type="component" value="Chromosome 2"/>
</dbReference>
<accession>Q13PI8</accession>
<reference evidence="1 2" key="1">
    <citation type="journal article" date="2006" name="Proc. Natl. Acad. Sci. U.S.A.">
        <title>Burkholderia xenovorans LB400 harbors a multi-replicon, 9.73-Mbp genome shaped for versatility.</title>
        <authorList>
            <person name="Chain P.S."/>
            <person name="Denef V.J."/>
            <person name="Konstantinidis K.T."/>
            <person name="Vergez L.M."/>
            <person name="Agullo L."/>
            <person name="Reyes V.L."/>
            <person name="Hauser L."/>
            <person name="Cordova M."/>
            <person name="Gomez L."/>
            <person name="Gonzalez M."/>
            <person name="Land M."/>
            <person name="Lao V."/>
            <person name="Larimer F."/>
            <person name="LiPuma J.J."/>
            <person name="Mahenthiralingam E."/>
            <person name="Malfatti S.A."/>
            <person name="Marx C.J."/>
            <person name="Parnell J.J."/>
            <person name="Ramette A."/>
            <person name="Richardson P."/>
            <person name="Seeger M."/>
            <person name="Smith D."/>
            <person name="Spilker T."/>
            <person name="Sul W.J."/>
            <person name="Tsoi T.V."/>
            <person name="Ulrich L.E."/>
            <person name="Zhulin I.B."/>
            <person name="Tiedje J.M."/>
        </authorList>
    </citation>
    <scope>NUCLEOTIDE SEQUENCE [LARGE SCALE GENOMIC DNA]</scope>
    <source>
        <strain evidence="1 2">LB400</strain>
    </source>
</reference>
<dbReference type="KEGG" id="bxe:Bxe_B1984"/>
<dbReference type="STRING" id="266265.Bxe_B1984"/>
<name>Q13PI8_PARXL</name>